<accession>A0A0B7HV09</accession>
<dbReference type="EMBL" id="CDOG01000071">
    <property type="protein sequence ID" value="CEN41702.1"/>
    <property type="molecule type" value="Genomic_DNA"/>
</dbReference>
<dbReference type="Proteomes" id="UP000038083">
    <property type="component" value="Unassembled WGS sequence"/>
</dbReference>
<dbReference type="AlphaFoldDB" id="A0A0B7HV09"/>
<evidence type="ECO:0000313" key="3">
    <source>
        <dbReference type="Proteomes" id="UP000038083"/>
    </source>
</evidence>
<organism evidence="2 3">
    <name type="scientific">Capnocytophaga cynodegmi</name>
    <dbReference type="NCBI Taxonomy" id="28189"/>
    <lineage>
        <taxon>Bacteria</taxon>
        <taxon>Pseudomonadati</taxon>
        <taxon>Bacteroidota</taxon>
        <taxon>Flavobacteriia</taxon>
        <taxon>Flavobacteriales</taxon>
        <taxon>Flavobacteriaceae</taxon>
        <taxon>Capnocytophaga</taxon>
    </lineage>
</organism>
<keyword evidence="1" id="KW-0472">Membrane</keyword>
<name>A0A0B7HV09_9FLAO</name>
<gene>
    <name evidence="2" type="ORF">CCYN74_730005</name>
</gene>
<protein>
    <submittedName>
        <fullName evidence="2">Uncharacterized protein</fullName>
    </submittedName>
</protein>
<reference evidence="3" key="1">
    <citation type="submission" date="2015-01" db="EMBL/GenBank/DDBJ databases">
        <authorList>
            <person name="MANFREDI Pablo"/>
        </authorList>
    </citation>
    <scope>NUCLEOTIDE SEQUENCE [LARGE SCALE GENOMIC DNA]</scope>
    <source>
        <strain evidence="3">Ccy74</strain>
    </source>
</reference>
<feature type="transmembrane region" description="Helical" evidence="1">
    <location>
        <begin position="6"/>
        <end position="27"/>
    </location>
</feature>
<feature type="transmembrane region" description="Helical" evidence="1">
    <location>
        <begin position="34"/>
        <end position="53"/>
    </location>
</feature>
<keyword evidence="1" id="KW-1133">Transmembrane helix</keyword>
<evidence type="ECO:0000313" key="2">
    <source>
        <dbReference type="EMBL" id="CEN41702.1"/>
    </source>
</evidence>
<feature type="transmembrane region" description="Helical" evidence="1">
    <location>
        <begin position="59"/>
        <end position="81"/>
    </location>
</feature>
<proteinExistence type="predicted"/>
<keyword evidence="1" id="KW-0812">Transmembrane</keyword>
<sequence>MAVMTASQVFAGIHWLMLILALFILIFSRIISSSLVTALAIAAVPLQIVGTYYASEIFIPLALVAIISLLLWGIASGIYLIKKK</sequence>
<evidence type="ECO:0000256" key="1">
    <source>
        <dbReference type="SAM" id="Phobius"/>
    </source>
</evidence>